<feature type="non-terminal residue" evidence="1">
    <location>
        <position position="166"/>
    </location>
</feature>
<accession>X1IQ08</accession>
<protein>
    <submittedName>
        <fullName evidence="1">Uncharacterized protein</fullName>
    </submittedName>
</protein>
<gene>
    <name evidence="1" type="ORF">S03H2_46991</name>
</gene>
<comment type="caution">
    <text evidence="1">The sequence shown here is derived from an EMBL/GenBank/DDBJ whole genome shotgun (WGS) entry which is preliminary data.</text>
</comment>
<evidence type="ECO:0000313" key="1">
    <source>
        <dbReference type="EMBL" id="GAH68204.1"/>
    </source>
</evidence>
<dbReference type="AlphaFoldDB" id="X1IQ08"/>
<reference evidence="1" key="1">
    <citation type="journal article" date="2014" name="Front. Microbiol.">
        <title>High frequency of phylogenetically diverse reductive dehalogenase-homologous genes in deep subseafloor sedimentary metagenomes.</title>
        <authorList>
            <person name="Kawai M."/>
            <person name="Futagami T."/>
            <person name="Toyoda A."/>
            <person name="Takaki Y."/>
            <person name="Nishi S."/>
            <person name="Hori S."/>
            <person name="Arai W."/>
            <person name="Tsubouchi T."/>
            <person name="Morono Y."/>
            <person name="Uchiyama I."/>
            <person name="Ito T."/>
            <person name="Fujiyama A."/>
            <person name="Inagaki F."/>
            <person name="Takami H."/>
        </authorList>
    </citation>
    <scope>NUCLEOTIDE SEQUENCE</scope>
    <source>
        <strain evidence="1">Expedition CK06-06</strain>
    </source>
</reference>
<organism evidence="1">
    <name type="scientific">marine sediment metagenome</name>
    <dbReference type="NCBI Taxonomy" id="412755"/>
    <lineage>
        <taxon>unclassified sequences</taxon>
        <taxon>metagenomes</taxon>
        <taxon>ecological metagenomes</taxon>
    </lineage>
</organism>
<sequence length="166" mass="18337">MIKKKLIPLAIFSILVFISMTYFLPVVHGVNFTISDVEDDVLRTCGFEEDTGDYHDEIDITELIVAGRTINLTVAGNLAMWNSSYHGFVIFSKGIAIGSYNQLIFGDYYALDWDNKSGSIVVTLEKGYNTTFELWNGTGWEDKGTATAANIVVAVTEHSVISNIPV</sequence>
<name>X1IQ08_9ZZZZ</name>
<dbReference type="EMBL" id="BARU01029548">
    <property type="protein sequence ID" value="GAH68204.1"/>
    <property type="molecule type" value="Genomic_DNA"/>
</dbReference>
<proteinExistence type="predicted"/>